<evidence type="ECO:0000256" key="3">
    <source>
        <dbReference type="ARBA" id="ARBA00022837"/>
    </source>
</evidence>
<keyword evidence="7" id="KW-0378">Hydrolase</keyword>
<dbReference type="EMBL" id="CP048409">
    <property type="protein sequence ID" value="QIA07430.1"/>
    <property type="molecule type" value="Genomic_DNA"/>
</dbReference>
<feature type="domain" description="Glycosyl hydrolase family 92 N-terminal" evidence="6">
    <location>
        <begin position="35"/>
        <end position="256"/>
    </location>
</feature>
<dbReference type="InterPro" id="IPR008928">
    <property type="entry name" value="6-hairpin_glycosidase_sf"/>
</dbReference>
<dbReference type="PANTHER" id="PTHR12143">
    <property type="entry name" value="PEPTIDE N-GLYCANASE PNGASE -RELATED"/>
    <property type="match status" value="1"/>
</dbReference>
<evidence type="ECO:0000259" key="6">
    <source>
        <dbReference type="Pfam" id="PF17678"/>
    </source>
</evidence>
<evidence type="ECO:0000256" key="4">
    <source>
        <dbReference type="SAM" id="SignalP"/>
    </source>
</evidence>
<dbReference type="KEGG" id="drc:G0Q07_06675"/>
<feature type="chain" id="PRO_5025531065" evidence="4">
    <location>
        <begin position="20"/>
        <end position="722"/>
    </location>
</feature>
<evidence type="ECO:0000313" key="8">
    <source>
        <dbReference type="Proteomes" id="UP000474630"/>
    </source>
</evidence>
<evidence type="ECO:0000259" key="5">
    <source>
        <dbReference type="Pfam" id="PF07971"/>
    </source>
</evidence>
<dbReference type="GO" id="GO:0005829">
    <property type="term" value="C:cytosol"/>
    <property type="evidence" value="ECO:0007669"/>
    <property type="project" value="TreeGrafter"/>
</dbReference>
<gene>
    <name evidence="7" type="ORF">G0Q07_06675</name>
</gene>
<evidence type="ECO:0000256" key="1">
    <source>
        <dbReference type="ARBA" id="ARBA00001913"/>
    </source>
</evidence>
<dbReference type="AlphaFoldDB" id="A0A6C0RAM4"/>
<dbReference type="InterPro" id="IPR014718">
    <property type="entry name" value="GH-type_carb-bd"/>
</dbReference>
<feature type="signal peptide" evidence="4">
    <location>
        <begin position="1"/>
        <end position="19"/>
    </location>
</feature>
<dbReference type="InterPro" id="IPR005887">
    <property type="entry name" value="GH92_a_mannosidase_put"/>
</dbReference>
<dbReference type="NCBIfam" id="TIGR01180">
    <property type="entry name" value="aman2_put"/>
    <property type="match status" value="1"/>
</dbReference>
<evidence type="ECO:0000313" key="7">
    <source>
        <dbReference type="EMBL" id="QIA07430.1"/>
    </source>
</evidence>
<comment type="cofactor">
    <cofactor evidence="1">
        <name>Ca(2+)</name>
        <dbReference type="ChEBI" id="CHEBI:29108"/>
    </cofactor>
</comment>
<feature type="domain" description="Glycosyl hydrolase family 92" evidence="5">
    <location>
        <begin position="262"/>
        <end position="717"/>
    </location>
</feature>
<dbReference type="Gene3D" id="1.20.1050.60">
    <property type="entry name" value="alpha-1,2-mannosidase"/>
    <property type="match status" value="1"/>
</dbReference>
<dbReference type="GO" id="GO:0006516">
    <property type="term" value="P:glycoprotein catabolic process"/>
    <property type="evidence" value="ECO:0007669"/>
    <property type="project" value="TreeGrafter"/>
</dbReference>
<dbReference type="Proteomes" id="UP000474630">
    <property type="component" value="Chromosome"/>
</dbReference>
<comment type="subunit">
    <text evidence="2">Monomer.</text>
</comment>
<sequence>MIRTILLITFIFAMVGCHTASNHSSPNNPEKLTQYVNTFLGTAPLQDSIDCGYNPPKDWRVWAGLTYPGTSLPNAMVQLSPITEWHSGAGYEYEDDVILAFTHTNKGHWNLCHIPVLPVTDGYTANDFGSKFSHENESAEPGYYQVKLDRYGINVELTSTLHCGYHKYEYPKGKPQNMILNLSKSNERVRDWNIEQEGTNVIKGFQQTGEKIYFYAETNRTIVNLETTGDGRDEVAVVSFNEAESDEPLELKLALSFVSIENAKQNLEAEIAGKSFEGVKTEASQTWENLLAKIKVEGGTEKEKELFYSSLYRSFLWPALRSDVNGDFTDATGKIVNKGFRYYTNPSLWDTYRNKLVLLGMLSPDVTADVIQSLIDKGEKTGFMPTFFHGDHAAPFISGSYLRGIQDYDIESAYQLLLNNATKEGGTRPHIAEYIEKGYISTPEVQNPHVESKAKAGVTKTLEFAYDDYAVALLAKELNKTDDYEMLMKRTSNYKNLFDPSTGLMRGRLENGDWVSDFNAEYPYYEYMYREANAWQSSFFAPHDTKGLIDLYKSEAEFEEKLDSLFSIPWNSSHIARNVSSFIGQYCHGNQPDHSFPYLYTFIGKQEKSQMYLDSIMNRFYGMGEWGNALCGMDDAGEMSAWYVFAAIGIYPYSPADAEYIVSVPIFDSVKLDLGEESQVTITKKNGGRKINDITIDGNQLDGYFVSYDQLKTGNELIILAE</sequence>
<dbReference type="RefSeq" id="WP_163345352.1">
    <property type="nucleotide sequence ID" value="NZ_CP048409.1"/>
</dbReference>
<evidence type="ECO:0000256" key="2">
    <source>
        <dbReference type="ARBA" id="ARBA00011245"/>
    </source>
</evidence>
<dbReference type="Gene3D" id="1.20.1610.10">
    <property type="entry name" value="alpha-1,2-mannosidases domains"/>
    <property type="match status" value="1"/>
</dbReference>
<proteinExistence type="predicted"/>
<protein>
    <submittedName>
        <fullName evidence="7">Glycoside hydrolase family 92 protein</fullName>
    </submittedName>
</protein>
<keyword evidence="8" id="KW-1185">Reference proteome</keyword>
<dbReference type="GO" id="GO:0005975">
    <property type="term" value="P:carbohydrate metabolic process"/>
    <property type="evidence" value="ECO:0007669"/>
    <property type="project" value="InterPro"/>
</dbReference>
<dbReference type="InterPro" id="IPR012939">
    <property type="entry name" value="Glyco_hydro_92"/>
</dbReference>
<dbReference type="Pfam" id="PF17678">
    <property type="entry name" value="Glyco_hydro_92N"/>
    <property type="match status" value="1"/>
</dbReference>
<dbReference type="PROSITE" id="PS51257">
    <property type="entry name" value="PROKAR_LIPOPROTEIN"/>
    <property type="match status" value="1"/>
</dbReference>
<dbReference type="InterPro" id="IPR050883">
    <property type="entry name" value="PNGase"/>
</dbReference>
<keyword evidence="4" id="KW-0732">Signal</keyword>
<dbReference type="Gene3D" id="2.70.98.10">
    <property type="match status" value="1"/>
</dbReference>
<dbReference type="Pfam" id="PF07971">
    <property type="entry name" value="Glyco_hydro_92"/>
    <property type="match status" value="1"/>
</dbReference>
<reference evidence="7 8" key="1">
    <citation type="submission" date="2020-02" db="EMBL/GenBank/DDBJ databases">
        <title>Genome sequencing for Draconibacterium sp. strain M1.</title>
        <authorList>
            <person name="Park S.-J."/>
        </authorList>
    </citation>
    <scope>NUCLEOTIDE SEQUENCE [LARGE SCALE GENOMIC DNA]</scope>
    <source>
        <strain evidence="7 8">M1</strain>
    </source>
</reference>
<dbReference type="SUPFAM" id="SSF48208">
    <property type="entry name" value="Six-hairpin glycosidases"/>
    <property type="match status" value="1"/>
</dbReference>
<keyword evidence="3" id="KW-0106">Calcium</keyword>
<name>A0A6C0RAM4_9BACT</name>
<accession>A0A6C0RAM4</accession>
<dbReference type="GO" id="GO:0000224">
    <property type="term" value="F:peptide-N4-(N-acetyl-beta-glucosaminyl)asparagine amidase activity"/>
    <property type="evidence" value="ECO:0007669"/>
    <property type="project" value="TreeGrafter"/>
</dbReference>
<dbReference type="GO" id="GO:0030246">
    <property type="term" value="F:carbohydrate binding"/>
    <property type="evidence" value="ECO:0007669"/>
    <property type="project" value="InterPro"/>
</dbReference>
<dbReference type="PANTHER" id="PTHR12143:SF43">
    <property type="entry name" value="PUTATIVE-RELATED"/>
    <property type="match status" value="1"/>
</dbReference>
<dbReference type="InterPro" id="IPR041371">
    <property type="entry name" value="GH92_N"/>
</dbReference>
<organism evidence="7 8">
    <name type="scientific">Draconibacterium halophilum</name>
    <dbReference type="NCBI Taxonomy" id="2706887"/>
    <lineage>
        <taxon>Bacteria</taxon>
        <taxon>Pseudomonadati</taxon>
        <taxon>Bacteroidota</taxon>
        <taxon>Bacteroidia</taxon>
        <taxon>Marinilabiliales</taxon>
        <taxon>Prolixibacteraceae</taxon>
        <taxon>Draconibacterium</taxon>
    </lineage>
</organism>
<dbReference type="Gene3D" id="3.30.2080.10">
    <property type="entry name" value="GH92 mannosidase domain"/>
    <property type="match status" value="1"/>
</dbReference>